<comment type="caution">
    <text evidence="1">The sequence shown here is derived from an EMBL/GenBank/DDBJ whole genome shotgun (WGS) entry which is preliminary data.</text>
</comment>
<proteinExistence type="predicted"/>
<accession>A0A730XV92</accession>
<dbReference type="NCBIfam" id="NF008549">
    <property type="entry name" value="PRK11476.1"/>
    <property type="match status" value="1"/>
</dbReference>
<dbReference type="GO" id="GO:0006351">
    <property type="term" value="P:DNA-templated transcription"/>
    <property type="evidence" value="ECO:0007669"/>
    <property type="project" value="InterPro"/>
</dbReference>
<reference evidence="1" key="1">
    <citation type="journal article" date="2018" name="Genome Biol.">
        <title>SKESA: strategic k-mer extension for scrupulous assemblies.</title>
        <authorList>
            <person name="Souvorov A."/>
            <person name="Agarwala R."/>
            <person name="Lipman D.J."/>
        </authorList>
    </citation>
    <scope>NUCLEOTIDE SEQUENCE</scope>
    <source>
        <strain evidence="1">10-0097</strain>
    </source>
</reference>
<sequence>MCEKYVERPLYLLIADWMMAENRWITAREISRQFDIEHCKAINTLSYILSEVGEIVCEVKMIPNQIAGRGCQCQRLVKVVSIDSQLYRRLNHNLQERKVSVAKAPRLSAVPPTELNREQKWQMMLSKSMRRKLSV</sequence>
<dbReference type="InterPro" id="IPR036388">
    <property type="entry name" value="WH-like_DNA-bd_sf"/>
</dbReference>
<dbReference type="EMBL" id="DAARVA010000048">
    <property type="protein sequence ID" value="HAE4059529.1"/>
    <property type="molecule type" value="Genomic_DNA"/>
</dbReference>
<dbReference type="Pfam" id="PF07180">
    <property type="entry name" value="CaiF_GrlA"/>
    <property type="match status" value="1"/>
</dbReference>
<gene>
    <name evidence="1" type="primary">caiF</name>
    <name evidence="1" type="ORF">G4B39_003736</name>
</gene>
<organism evidence="1">
    <name type="scientific">Salmonella muenchen</name>
    <dbReference type="NCBI Taxonomy" id="596"/>
    <lineage>
        <taxon>Bacteria</taxon>
        <taxon>Pseudomonadati</taxon>
        <taxon>Pseudomonadota</taxon>
        <taxon>Gammaproteobacteria</taxon>
        <taxon>Enterobacterales</taxon>
        <taxon>Enterobacteriaceae</taxon>
        <taxon>Salmonella</taxon>
    </lineage>
</organism>
<reference evidence="1" key="2">
    <citation type="submission" date="2018-07" db="EMBL/GenBank/DDBJ databases">
        <authorList>
            <consortium name="NCBI Pathogen Detection Project"/>
        </authorList>
    </citation>
    <scope>NUCLEOTIDE SEQUENCE</scope>
    <source>
        <strain evidence="1">10-0097</strain>
    </source>
</reference>
<evidence type="ECO:0000313" key="1">
    <source>
        <dbReference type="EMBL" id="HAE4059529.1"/>
    </source>
</evidence>
<dbReference type="InterPro" id="IPR020357">
    <property type="entry name" value="Tscrpt_reg_CaiF/GrlA"/>
</dbReference>
<dbReference type="AlphaFoldDB" id="A0A730XV92"/>
<dbReference type="Gene3D" id="1.10.10.10">
    <property type="entry name" value="Winged helix-like DNA-binding domain superfamily/Winged helix DNA-binding domain"/>
    <property type="match status" value="1"/>
</dbReference>
<protein>
    <submittedName>
        <fullName evidence="1">Carnitine metabolism transcriptional regulator CaiF</fullName>
    </submittedName>
</protein>
<name>A0A730XV92_SALMU</name>